<dbReference type="Proteomes" id="UP001430356">
    <property type="component" value="Unassembled WGS sequence"/>
</dbReference>
<name>A0AAW0FC10_9TRYP</name>
<keyword evidence="2" id="KW-0812">Transmembrane</keyword>
<feature type="transmembrane region" description="Helical" evidence="2">
    <location>
        <begin position="635"/>
        <end position="659"/>
    </location>
</feature>
<keyword evidence="2" id="KW-0472">Membrane</keyword>
<feature type="compositionally biased region" description="Basic and acidic residues" evidence="1">
    <location>
        <begin position="338"/>
        <end position="349"/>
    </location>
</feature>
<feature type="region of interest" description="Disordered" evidence="1">
    <location>
        <begin position="338"/>
        <end position="366"/>
    </location>
</feature>
<feature type="region of interest" description="Disordered" evidence="1">
    <location>
        <begin position="177"/>
        <end position="219"/>
    </location>
</feature>
<gene>
    <name evidence="3" type="ORF">NESM_000238800</name>
</gene>
<evidence type="ECO:0000313" key="3">
    <source>
        <dbReference type="EMBL" id="KAK7201732.1"/>
    </source>
</evidence>
<evidence type="ECO:0000313" key="4">
    <source>
        <dbReference type="Proteomes" id="UP001430356"/>
    </source>
</evidence>
<evidence type="ECO:0000256" key="1">
    <source>
        <dbReference type="SAM" id="MobiDB-lite"/>
    </source>
</evidence>
<feature type="compositionally biased region" description="Polar residues" evidence="1">
    <location>
        <begin position="191"/>
        <end position="203"/>
    </location>
</feature>
<reference evidence="3 4" key="1">
    <citation type="journal article" date="2021" name="MBio">
        <title>A New Model Trypanosomatid, Novymonas esmeraldas: Genomic Perception of Its 'Candidatus Pandoraea novymonadis' Endosymbiont.</title>
        <authorList>
            <person name="Zakharova A."/>
            <person name="Saura A."/>
            <person name="Butenko A."/>
            <person name="Podesvova L."/>
            <person name="Warmusova S."/>
            <person name="Kostygov A.Y."/>
            <person name="Nenarokova A."/>
            <person name="Lukes J."/>
            <person name="Opperdoes F.R."/>
            <person name="Yurchenko V."/>
        </authorList>
    </citation>
    <scope>NUCLEOTIDE SEQUENCE [LARGE SCALE GENOMIC DNA]</scope>
    <source>
        <strain evidence="3 4">E262AT.01</strain>
    </source>
</reference>
<dbReference type="EMBL" id="JAECZO010000019">
    <property type="protein sequence ID" value="KAK7201732.1"/>
    <property type="molecule type" value="Genomic_DNA"/>
</dbReference>
<dbReference type="PANTHER" id="PTHR21535">
    <property type="entry name" value="MAGNESIUM AND COBALT TRANSPORT PROTEIN/MITOCHONDRIAL IMPORT INNER MEMBRANE TRANSLOCASE SUBUNIT TIM8"/>
    <property type="match status" value="1"/>
</dbReference>
<feature type="region of interest" description="Disordered" evidence="1">
    <location>
        <begin position="306"/>
        <end position="326"/>
    </location>
</feature>
<feature type="compositionally biased region" description="Polar residues" evidence="1">
    <location>
        <begin position="310"/>
        <end position="319"/>
    </location>
</feature>
<organism evidence="3 4">
    <name type="scientific">Novymonas esmeraldas</name>
    <dbReference type="NCBI Taxonomy" id="1808958"/>
    <lineage>
        <taxon>Eukaryota</taxon>
        <taxon>Discoba</taxon>
        <taxon>Euglenozoa</taxon>
        <taxon>Kinetoplastea</taxon>
        <taxon>Metakinetoplastina</taxon>
        <taxon>Trypanosomatida</taxon>
        <taxon>Trypanosomatidae</taxon>
        <taxon>Novymonas</taxon>
    </lineage>
</organism>
<comment type="caution">
    <text evidence="3">The sequence shown here is derived from an EMBL/GenBank/DDBJ whole genome shotgun (WGS) entry which is preliminary data.</text>
</comment>
<feature type="compositionally biased region" description="Low complexity" evidence="1">
    <location>
        <begin position="204"/>
        <end position="213"/>
    </location>
</feature>
<keyword evidence="4" id="KW-1185">Reference proteome</keyword>
<dbReference type="PANTHER" id="PTHR21535:SF92">
    <property type="entry name" value="CATION TRANSPORTER"/>
    <property type="match status" value="1"/>
</dbReference>
<feature type="transmembrane region" description="Helical" evidence="2">
    <location>
        <begin position="595"/>
        <end position="615"/>
    </location>
</feature>
<sequence length="670" mass="73454">MKSRRRHAAIDEVVDPSPFDYTLLSHLYVHSDGTDVIDFGGLAPGKESRGRVHSFLKNRSFAPHATAAEPEAVGAYLHLRVDENDGSAIGGSEGCLSPHAPTVAPPSRGSVPASNLVRIEDKAEHWWLMCQTVEDAAPYARLFHGTDDLLRYLQQHRLHLPTGDVSDNSVCGETGHLHGAPPPAQHRGGVHNNNSVTGSAAQFSTDTFGTGASDSGGSGSAAPALPLAKWLDIQIDRANPRCGERVAELLNLLPISQETKDSCLYLSTVDSVDINSLATGEVSDAMSGYVFLNLMCTPVVEKDGHCAAAPNSSDSSAETTAPDDKGLLHRLGRGHFGLSHDDKADAEAPKKKKKPQKSAAAHVAPHGTLSATRSVMEMRFDAVRVGAPRSSVPEPVAVAVIVFADWMFTIHEKPFAEMDDMLRMVQLHCSPLEVTAATFGHRAFFSPTMRRRFTAPFAMSVLLQIVVGHHLDSITLAQAVDELGDRVFDVQEKQDDQDAVIKRITAVRRCFGECGTDTARREVLFASLLQPMFAGQFFVADPTIRHELENAQAHLWHFQREISDCRDTVAVSNWYHNVAIQWVLLRRGNRALRMVLLLTEMTNIMYPIVMVQTLYSMNVPLPFEAEGNPPYTTLAPFFVLAAFFLLYCSLTVGVIRSLLIRKRFETRLLA</sequence>
<dbReference type="AlphaFoldDB" id="A0AAW0FC10"/>
<accession>A0AAW0FC10</accession>
<keyword evidence="2" id="KW-1133">Transmembrane helix</keyword>
<evidence type="ECO:0000256" key="2">
    <source>
        <dbReference type="SAM" id="Phobius"/>
    </source>
</evidence>
<proteinExistence type="predicted"/>
<protein>
    <submittedName>
        <fullName evidence="3">Uncharacterized protein</fullName>
    </submittedName>
</protein>